<dbReference type="RefSeq" id="WP_315605676.1">
    <property type="nucleotide sequence ID" value="NZ_CP130318.1"/>
</dbReference>
<evidence type="ECO:0000313" key="1">
    <source>
        <dbReference type="EMBL" id="WNQ11900.1"/>
    </source>
</evidence>
<name>A0AA96LGZ8_9BACL</name>
<dbReference type="Pfam" id="PF14169">
    <property type="entry name" value="YdjO"/>
    <property type="match status" value="1"/>
</dbReference>
<dbReference type="AlphaFoldDB" id="A0AA96LGZ8"/>
<dbReference type="KEGG" id="paun:MJA45_02250"/>
<dbReference type="Proteomes" id="UP001305702">
    <property type="component" value="Chromosome"/>
</dbReference>
<proteinExistence type="predicted"/>
<protein>
    <submittedName>
        <fullName evidence="1">Cold-inducible protein YdjO-related protein</fullName>
    </submittedName>
</protein>
<gene>
    <name evidence="1" type="ORF">MJA45_02250</name>
</gene>
<evidence type="ECO:0000313" key="2">
    <source>
        <dbReference type="Proteomes" id="UP001305702"/>
    </source>
</evidence>
<keyword evidence="2" id="KW-1185">Reference proteome</keyword>
<dbReference type="InterPro" id="IPR025916">
    <property type="entry name" value="YdjO"/>
</dbReference>
<accession>A0AA96LGZ8</accession>
<sequence>MESATTATEPKQEIQQIQIWKCKDAECKAWIREEFVTESNPACPMCKGAMIRSYKHLPVVAKKGKKKFIVGRIRS</sequence>
<reference evidence="1 2" key="1">
    <citation type="submission" date="2022-02" db="EMBL/GenBank/DDBJ databases">
        <title>Paenibacillus sp. MBLB1776 Whole Genome Shotgun Sequencing.</title>
        <authorList>
            <person name="Hwang C.Y."/>
            <person name="Cho E.-S."/>
            <person name="Seo M.-J."/>
        </authorList>
    </citation>
    <scope>NUCLEOTIDE SEQUENCE [LARGE SCALE GENOMIC DNA]</scope>
    <source>
        <strain evidence="1 2">MBLB1776</strain>
    </source>
</reference>
<dbReference type="EMBL" id="CP130318">
    <property type="protein sequence ID" value="WNQ11900.1"/>
    <property type="molecule type" value="Genomic_DNA"/>
</dbReference>
<organism evidence="1 2">
    <name type="scientific">Paenibacillus aurantius</name>
    <dbReference type="NCBI Taxonomy" id="2918900"/>
    <lineage>
        <taxon>Bacteria</taxon>
        <taxon>Bacillati</taxon>
        <taxon>Bacillota</taxon>
        <taxon>Bacilli</taxon>
        <taxon>Bacillales</taxon>
        <taxon>Paenibacillaceae</taxon>
        <taxon>Paenibacillus</taxon>
    </lineage>
</organism>